<keyword evidence="1" id="KW-0732">Signal</keyword>
<dbReference type="EMBL" id="BMDO01000004">
    <property type="protein sequence ID" value="GGI50630.1"/>
    <property type="molecule type" value="Genomic_DNA"/>
</dbReference>
<dbReference type="SUPFAM" id="SSF50969">
    <property type="entry name" value="YVTN repeat-like/Quinoprotein amine dehydrogenase"/>
    <property type="match status" value="1"/>
</dbReference>
<comment type="caution">
    <text evidence="2">The sequence shown here is derived from an EMBL/GenBank/DDBJ whole genome shotgun (WGS) entry which is preliminary data.</text>
</comment>
<feature type="signal peptide" evidence="1">
    <location>
        <begin position="1"/>
        <end position="17"/>
    </location>
</feature>
<dbReference type="Pfam" id="PF16819">
    <property type="entry name" value="DUF5074"/>
    <property type="match status" value="1"/>
</dbReference>
<dbReference type="InterPro" id="IPR015943">
    <property type="entry name" value="WD40/YVTN_repeat-like_dom_sf"/>
</dbReference>
<dbReference type="InterPro" id="IPR051200">
    <property type="entry name" value="Host-pathogen_enzymatic-act"/>
</dbReference>
<sequence>MKKMLPCYSKTALTLLAGLTLFLGSCKKDDDSSFKEPEISSTKGVYMLCEGTYGSNNSDISYYDISSGTTQKNYYKKVNGSNLGETANDLQRYGSKMYCVITGIKGTAQSFVDVMDVATAKSIKRISFNSGNAGFCPRSIAFYQNKAYVSCYDNKVRRIDTASLSIDGEVTLSEGLEGLAVANGKLYVANSDHFQFVNGLKNVVSVINLSTFTKIKDIVVTYNPLKVAATATGNVYVISTGDYINVAPSLDIINSANDTKIQSSTGVDDYSVLSISGNKALLTTDIYSTDATVKNIDLSTGKIGNKFISDATIVTTFYGLTIDSFNNDVYVADANRYNSTTGKAICFGADGKIKFNFETAGLPQHAVFIYNYKK</sequence>
<protein>
    <recommendedName>
        <fullName evidence="4">YncE family protein</fullName>
    </recommendedName>
</protein>
<evidence type="ECO:0000313" key="3">
    <source>
        <dbReference type="Proteomes" id="UP000662074"/>
    </source>
</evidence>
<accession>A0A917N182</accession>
<proteinExistence type="predicted"/>
<gene>
    <name evidence="2" type="ORF">GCM10011425_18420</name>
</gene>
<dbReference type="Proteomes" id="UP000662074">
    <property type="component" value="Unassembled WGS sequence"/>
</dbReference>
<name>A0A917N182_9SPHI</name>
<dbReference type="RefSeq" id="WP_188415961.1">
    <property type="nucleotide sequence ID" value="NZ_BMDO01000004.1"/>
</dbReference>
<organism evidence="2 3">
    <name type="scientific">Mucilaginibacter galii</name>
    <dbReference type="NCBI Taxonomy" id="2005073"/>
    <lineage>
        <taxon>Bacteria</taxon>
        <taxon>Pseudomonadati</taxon>
        <taxon>Bacteroidota</taxon>
        <taxon>Sphingobacteriia</taxon>
        <taxon>Sphingobacteriales</taxon>
        <taxon>Sphingobacteriaceae</taxon>
        <taxon>Mucilaginibacter</taxon>
    </lineage>
</organism>
<dbReference type="PROSITE" id="PS51257">
    <property type="entry name" value="PROKAR_LIPOPROTEIN"/>
    <property type="match status" value="1"/>
</dbReference>
<dbReference type="Gene3D" id="2.130.10.10">
    <property type="entry name" value="YVTN repeat-like/Quinoprotein amine dehydrogenase"/>
    <property type="match status" value="1"/>
</dbReference>
<reference evidence="2" key="1">
    <citation type="journal article" date="2014" name="Int. J. Syst. Evol. Microbiol.">
        <title>Complete genome sequence of Corynebacterium casei LMG S-19264T (=DSM 44701T), isolated from a smear-ripened cheese.</title>
        <authorList>
            <consortium name="US DOE Joint Genome Institute (JGI-PGF)"/>
            <person name="Walter F."/>
            <person name="Albersmeier A."/>
            <person name="Kalinowski J."/>
            <person name="Ruckert C."/>
        </authorList>
    </citation>
    <scope>NUCLEOTIDE SEQUENCE</scope>
    <source>
        <strain evidence="2">CCM 8711</strain>
    </source>
</reference>
<dbReference type="AlphaFoldDB" id="A0A917N182"/>
<feature type="chain" id="PRO_5036906166" description="YncE family protein" evidence="1">
    <location>
        <begin position="18"/>
        <end position="374"/>
    </location>
</feature>
<evidence type="ECO:0000256" key="1">
    <source>
        <dbReference type="SAM" id="SignalP"/>
    </source>
</evidence>
<evidence type="ECO:0000313" key="2">
    <source>
        <dbReference type="EMBL" id="GGI50630.1"/>
    </source>
</evidence>
<reference evidence="2" key="2">
    <citation type="submission" date="2020-09" db="EMBL/GenBank/DDBJ databases">
        <authorList>
            <person name="Sun Q."/>
            <person name="Sedlacek I."/>
        </authorList>
    </citation>
    <scope>NUCLEOTIDE SEQUENCE</scope>
    <source>
        <strain evidence="2">CCM 8711</strain>
    </source>
</reference>
<evidence type="ECO:0008006" key="4">
    <source>
        <dbReference type="Google" id="ProtNLM"/>
    </source>
</evidence>
<dbReference type="PANTHER" id="PTHR47197:SF3">
    <property type="entry name" value="DIHYDRO-HEME D1 DEHYDROGENASE"/>
    <property type="match status" value="1"/>
</dbReference>
<dbReference type="InterPro" id="IPR031815">
    <property type="entry name" value="DUF5074"/>
</dbReference>
<dbReference type="PANTHER" id="PTHR47197">
    <property type="entry name" value="PROTEIN NIRF"/>
    <property type="match status" value="1"/>
</dbReference>
<keyword evidence="3" id="KW-1185">Reference proteome</keyword>
<dbReference type="InterPro" id="IPR011044">
    <property type="entry name" value="Quino_amine_DH_bsu"/>
</dbReference>